<dbReference type="PANTHER" id="PTHR32361:SF26">
    <property type="entry name" value="FAD-BINDING 8 DOMAIN-CONTAINING PROTEIN-RELATED"/>
    <property type="match status" value="1"/>
</dbReference>
<dbReference type="EMBL" id="EQ962652">
    <property type="protein sequence ID" value="EED22731.1"/>
    <property type="molecule type" value="Genomic_DNA"/>
</dbReference>
<dbReference type="GeneID" id="8103956"/>
<dbReference type="AlphaFoldDB" id="B8LX81"/>
<dbReference type="OrthoDB" id="4494341at2759"/>
<feature type="transmembrane region" description="Helical" evidence="2">
    <location>
        <begin position="241"/>
        <end position="262"/>
    </location>
</feature>
<sequence>MSHSYKIAYTIQFPVRFAISNYNVMEPFVGYLVASILCLCVVALIAFRNRNRLMPVAYQILRILQNTWKYLLYTNIVGRHRYLGPWTVAEVLLHLLYISANVLGVVYPPISVRGLTSRAGAVALVNIGFLCCSLNVDFVAEIFGLTPMKWRHLHRAVAWMTGTLTTVHVISAVHQGSTQLGRASYVGSILGFVLILTILIASANPLKWWSGLLASNFHALFALVAITAVYTHIVVETGVSWKIFILPGIFTVTLSRDVWYFLYRNGMLSGKGWTRVSFIRLGDNTTQLCLCPGRPVHVYPGQYIKLWVPFSKHSSWWYFRQYHVQSWEPTAQQQLKLYDLPSGFISKSQKKMLYLQESAPHRAFFTGPYGLHHEYTQYETILIIIYDYGILSVYSQLQYIYYCIENRTSKARRLRLVWQWDIIPKTEYSFPEIKALEEKIHAILNEFSQKVGLDPIVLKYHLGIYTPPEKPEDDRILEGDLAQKRRHTDRESLESAVREYICDEKSDPENIQLRKAALRHKINTVEMQIAPLENKIEQYAAQIRILDSVTSWINTKLKQKIENSPIECSVYIAQGLETYSSGRAKTIAGTAGVRSIFEMEVQNHRRRIAADAPGTRRNFLLMVSGPPSVQDLVRNLTGENLGDVDLKEFQYIPAHRF</sequence>
<dbReference type="GO" id="GO:0000293">
    <property type="term" value="F:ferric-chelate reductase activity"/>
    <property type="evidence" value="ECO:0007669"/>
    <property type="project" value="TreeGrafter"/>
</dbReference>
<organism evidence="3 4">
    <name type="scientific">Talaromyces stipitatus (strain ATCC 10500 / CBS 375.48 / QM 6759 / NRRL 1006)</name>
    <name type="common">Penicillium stipitatum</name>
    <dbReference type="NCBI Taxonomy" id="441959"/>
    <lineage>
        <taxon>Eukaryota</taxon>
        <taxon>Fungi</taxon>
        <taxon>Dikarya</taxon>
        <taxon>Ascomycota</taxon>
        <taxon>Pezizomycotina</taxon>
        <taxon>Eurotiomycetes</taxon>
        <taxon>Eurotiomycetidae</taxon>
        <taxon>Eurotiales</taxon>
        <taxon>Trichocomaceae</taxon>
        <taxon>Talaromyces</taxon>
        <taxon>Talaromyces sect. Talaromyces</taxon>
    </lineage>
</organism>
<evidence type="ECO:0008006" key="5">
    <source>
        <dbReference type="Google" id="ProtNLM"/>
    </source>
</evidence>
<evidence type="ECO:0000313" key="3">
    <source>
        <dbReference type="EMBL" id="EED22731.1"/>
    </source>
</evidence>
<feature type="transmembrane region" description="Helical" evidence="2">
    <location>
        <begin position="183"/>
        <end position="201"/>
    </location>
</feature>
<feature type="transmembrane region" description="Helical" evidence="2">
    <location>
        <begin position="91"/>
        <end position="110"/>
    </location>
</feature>
<dbReference type="GO" id="GO:0015677">
    <property type="term" value="P:copper ion import"/>
    <property type="evidence" value="ECO:0007669"/>
    <property type="project" value="TreeGrafter"/>
</dbReference>
<reference evidence="4" key="1">
    <citation type="journal article" date="2015" name="Genome Announc.">
        <title>Genome sequence of the AIDS-associated pathogen Penicillium marneffei (ATCC18224) and its near taxonomic relative Talaromyces stipitatus (ATCC10500).</title>
        <authorList>
            <person name="Nierman W.C."/>
            <person name="Fedorova-Abrams N.D."/>
            <person name="Andrianopoulos A."/>
        </authorList>
    </citation>
    <scope>NUCLEOTIDE SEQUENCE [LARGE SCALE GENOMIC DNA]</scope>
    <source>
        <strain evidence="4">ATCC 10500 / CBS 375.48 / QM 6759 / NRRL 1006</strain>
    </source>
</reference>
<dbReference type="HOGENOM" id="CLU_417475_0_0_1"/>
<feature type="transmembrane region" description="Helical" evidence="2">
    <location>
        <begin position="213"/>
        <end position="235"/>
    </location>
</feature>
<keyword evidence="2" id="KW-0812">Transmembrane</keyword>
<dbReference type="InParanoid" id="B8LX81"/>
<name>B8LX81_TALSN</name>
<dbReference type="InterPro" id="IPR051410">
    <property type="entry name" value="Ferric/Cupric_Reductase"/>
</dbReference>
<feature type="transmembrane region" description="Helical" evidence="2">
    <location>
        <begin position="156"/>
        <end position="177"/>
    </location>
</feature>
<proteinExistence type="predicted"/>
<dbReference type="Proteomes" id="UP000001745">
    <property type="component" value="Unassembled WGS sequence"/>
</dbReference>
<evidence type="ECO:0000256" key="1">
    <source>
        <dbReference type="ARBA" id="ARBA00022448"/>
    </source>
</evidence>
<protein>
    <recommendedName>
        <fullName evidence="5">FAD-binding FR-type domain-containing protein</fullName>
    </recommendedName>
</protein>
<feature type="transmembrane region" description="Helical" evidence="2">
    <location>
        <begin position="28"/>
        <end position="47"/>
    </location>
</feature>
<dbReference type="STRING" id="441959.B8LX81"/>
<keyword evidence="4" id="KW-1185">Reference proteome</keyword>
<dbReference type="GO" id="GO:0006826">
    <property type="term" value="P:iron ion transport"/>
    <property type="evidence" value="ECO:0007669"/>
    <property type="project" value="TreeGrafter"/>
</dbReference>
<accession>B8LX81</accession>
<feature type="transmembrane region" description="Helical" evidence="2">
    <location>
        <begin position="122"/>
        <end position="144"/>
    </location>
</feature>
<gene>
    <name evidence="3" type="ORF">TSTA_062190</name>
</gene>
<evidence type="ECO:0000256" key="2">
    <source>
        <dbReference type="SAM" id="Phobius"/>
    </source>
</evidence>
<dbReference type="eggNOG" id="KOG0039">
    <property type="taxonomic scope" value="Eukaryota"/>
</dbReference>
<keyword evidence="2" id="KW-0472">Membrane</keyword>
<dbReference type="Gene3D" id="3.40.50.80">
    <property type="entry name" value="Nucleotide-binding domain of ferredoxin-NADP reductase (FNR) module"/>
    <property type="match status" value="1"/>
</dbReference>
<dbReference type="InterPro" id="IPR039261">
    <property type="entry name" value="FNR_nucleotide-bd"/>
</dbReference>
<dbReference type="GO" id="GO:0005886">
    <property type="term" value="C:plasma membrane"/>
    <property type="evidence" value="ECO:0007669"/>
    <property type="project" value="TreeGrafter"/>
</dbReference>
<dbReference type="VEuPathDB" id="FungiDB:TSTA_062190"/>
<dbReference type="GO" id="GO:0006879">
    <property type="term" value="P:intracellular iron ion homeostasis"/>
    <property type="evidence" value="ECO:0007669"/>
    <property type="project" value="TreeGrafter"/>
</dbReference>
<dbReference type="PhylomeDB" id="B8LX81"/>
<keyword evidence="1" id="KW-0813">Transport</keyword>
<dbReference type="PANTHER" id="PTHR32361">
    <property type="entry name" value="FERRIC/CUPRIC REDUCTASE TRANSMEMBRANE COMPONENT"/>
    <property type="match status" value="1"/>
</dbReference>
<evidence type="ECO:0000313" key="4">
    <source>
        <dbReference type="Proteomes" id="UP000001745"/>
    </source>
</evidence>
<dbReference type="RefSeq" id="XP_002340118.1">
    <property type="nucleotide sequence ID" value="XM_002340077.1"/>
</dbReference>
<keyword evidence="2" id="KW-1133">Transmembrane helix</keyword>